<dbReference type="RefSeq" id="WP_175011340.1">
    <property type="nucleotide sequence ID" value="NZ_CABVQN010000004.1"/>
</dbReference>
<dbReference type="Proteomes" id="UP000494110">
    <property type="component" value="Unassembled WGS sequence"/>
</dbReference>
<proteinExistence type="predicted"/>
<gene>
    <name evidence="1" type="ORF">BLA39750_01196</name>
</gene>
<sequence length="97" mass="10384">MHQQSPTVSIDDLNLPEVPGSLRGRLEVDTSADGHSQIGIVHDGVLVTAPYYDVAMTGRAEPNEYGLTIAEADFLVAANERLTAEYASRPLSSNDGE</sequence>
<reference evidence="1 2" key="1">
    <citation type="submission" date="2019-09" db="EMBL/GenBank/DDBJ databases">
        <authorList>
            <person name="Depoorter E."/>
        </authorList>
    </citation>
    <scope>NUCLEOTIDE SEQUENCE [LARGE SCALE GENOMIC DNA]</scope>
    <source>
        <strain evidence="1">R-39750</strain>
    </source>
</reference>
<dbReference type="AlphaFoldDB" id="A0A6P2UUF4"/>
<evidence type="ECO:0000313" key="1">
    <source>
        <dbReference type="EMBL" id="VWC80975.1"/>
    </source>
</evidence>
<evidence type="ECO:0000313" key="2">
    <source>
        <dbReference type="Proteomes" id="UP000494110"/>
    </source>
</evidence>
<dbReference type="EMBL" id="CABVQN010000004">
    <property type="protein sequence ID" value="VWC80975.1"/>
    <property type="molecule type" value="Genomic_DNA"/>
</dbReference>
<accession>A0A6P2UUF4</accession>
<protein>
    <submittedName>
        <fullName evidence="1">Uncharacterized protein</fullName>
    </submittedName>
</protein>
<name>A0A6P2UUF4_BURL3</name>
<organism evidence="1 2">
    <name type="scientific">Burkholderia lata (strain ATCC 17760 / DSM 23089 / LMG 22485 / NCIMB 9086 / R18194 / 383)</name>
    <dbReference type="NCBI Taxonomy" id="482957"/>
    <lineage>
        <taxon>Bacteria</taxon>
        <taxon>Pseudomonadati</taxon>
        <taxon>Pseudomonadota</taxon>
        <taxon>Betaproteobacteria</taxon>
        <taxon>Burkholderiales</taxon>
        <taxon>Burkholderiaceae</taxon>
        <taxon>Burkholderia</taxon>
        <taxon>Burkholderia cepacia complex</taxon>
    </lineage>
</organism>